<feature type="transmembrane region" description="Helical" evidence="6">
    <location>
        <begin position="446"/>
        <end position="473"/>
    </location>
</feature>
<dbReference type="OrthoDB" id="7584869at2"/>
<dbReference type="SUPFAM" id="SSF103473">
    <property type="entry name" value="MFS general substrate transporter"/>
    <property type="match status" value="1"/>
</dbReference>
<feature type="transmembrane region" description="Helical" evidence="6">
    <location>
        <begin position="60"/>
        <end position="81"/>
    </location>
</feature>
<evidence type="ECO:0000313" key="7">
    <source>
        <dbReference type="EMBL" id="TPE64858.1"/>
    </source>
</evidence>
<evidence type="ECO:0000256" key="6">
    <source>
        <dbReference type="SAM" id="Phobius"/>
    </source>
</evidence>
<feature type="transmembrane region" description="Helical" evidence="6">
    <location>
        <begin position="245"/>
        <end position="262"/>
    </location>
</feature>
<organism evidence="7 8">
    <name type="scientific">Sandaracinobacter neustonicus</name>
    <dbReference type="NCBI Taxonomy" id="1715348"/>
    <lineage>
        <taxon>Bacteria</taxon>
        <taxon>Pseudomonadati</taxon>
        <taxon>Pseudomonadota</taxon>
        <taxon>Alphaproteobacteria</taxon>
        <taxon>Sphingomonadales</taxon>
        <taxon>Sphingosinicellaceae</taxon>
        <taxon>Sandaracinobacter</taxon>
    </lineage>
</organism>
<dbReference type="PANTHER" id="PTHR19432">
    <property type="entry name" value="SUGAR TRANSPORTER"/>
    <property type="match status" value="1"/>
</dbReference>
<feature type="transmembrane region" description="Helical" evidence="6">
    <location>
        <begin position="389"/>
        <end position="407"/>
    </location>
</feature>
<keyword evidence="2" id="KW-0813">Transport</keyword>
<gene>
    <name evidence="7" type="ORF">FJQ54_00505</name>
</gene>
<comment type="caution">
    <text evidence="7">The sequence shown here is derived from an EMBL/GenBank/DDBJ whole genome shotgun (WGS) entry which is preliminary data.</text>
</comment>
<feature type="transmembrane region" description="Helical" evidence="6">
    <location>
        <begin position="153"/>
        <end position="175"/>
    </location>
</feature>
<dbReference type="EMBL" id="VFSU01000005">
    <property type="protein sequence ID" value="TPE64858.1"/>
    <property type="molecule type" value="Genomic_DNA"/>
</dbReference>
<dbReference type="AlphaFoldDB" id="A0A501XVX3"/>
<accession>A0A501XVX3</accession>
<feature type="transmembrane region" description="Helical" evidence="6">
    <location>
        <begin position="479"/>
        <end position="496"/>
    </location>
</feature>
<proteinExistence type="predicted"/>
<dbReference type="PANTHER" id="PTHR19432:SF35">
    <property type="entry name" value="SOLUTE CARRIER FAMILY 45 MEMBER 3 ISOFORM X1"/>
    <property type="match status" value="1"/>
</dbReference>
<keyword evidence="4 6" id="KW-1133">Transmembrane helix</keyword>
<feature type="transmembrane region" description="Helical" evidence="6">
    <location>
        <begin position="195"/>
        <end position="215"/>
    </location>
</feature>
<feature type="transmembrane region" description="Helical" evidence="6">
    <location>
        <begin position="21"/>
        <end position="40"/>
    </location>
</feature>
<evidence type="ECO:0000256" key="1">
    <source>
        <dbReference type="ARBA" id="ARBA00004141"/>
    </source>
</evidence>
<evidence type="ECO:0000313" key="8">
    <source>
        <dbReference type="Proteomes" id="UP000319897"/>
    </source>
</evidence>
<evidence type="ECO:0000256" key="5">
    <source>
        <dbReference type="ARBA" id="ARBA00023136"/>
    </source>
</evidence>
<sequence length="511" mass="55424">MAGSVGRPNGTQRVERPRLSFWGLWNLSFGFFGIQVGFALQNANVSRIFQSLGTSIDDLAFLWIAGPVTGLLVQPIIGYFSDRTWSPLGRRRPYFLAGAILASLALVGMPNSHALWFAAGMLWILDASLNIAMEPFRAFVGDMVSKQQRTAGYAFQTVFIGAGAVAASLAPTVLTRIFGVSNVAPPGEIPLSVRLAFYIGAGALMVAVLWTVFTTREYSPDEMRRFEGAHASLSHDEPLAVPLNGFWWVTVGAIVIICVGQFQLDKPVYILGGALLAYGGLQEFTRRHALAGRRAGPVTRIVSDLVQMPPMMKRLAVVQFFTWIALFILWIYTTPIVTRYMFGAADAASHSYNDGADWVGVLFGVYNGVAALYAFALPEIAHRIGRGRTHMAGLLAGAVGFGLFLLIRDPDWLIPPMILIGIAWASILTMPYAILSSALPQAKLGVFMGIFNMFIVLPQLLVSSAMGTIMNFAFPKEPIWLMGIASLMLLLATVAMRGVGRSLQPEAGAAK</sequence>
<evidence type="ECO:0000256" key="4">
    <source>
        <dbReference type="ARBA" id="ARBA00022989"/>
    </source>
</evidence>
<feature type="transmembrane region" description="Helical" evidence="6">
    <location>
        <begin position="315"/>
        <end position="338"/>
    </location>
</feature>
<name>A0A501XVX3_9SPHN</name>
<evidence type="ECO:0000256" key="3">
    <source>
        <dbReference type="ARBA" id="ARBA00022692"/>
    </source>
</evidence>
<dbReference type="InterPro" id="IPR036259">
    <property type="entry name" value="MFS_trans_sf"/>
</dbReference>
<feature type="transmembrane region" description="Helical" evidence="6">
    <location>
        <begin position="413"/>
        <end position="434"/>
    </location>
</feature>
<dbReference type="Gene3D" id="1.20.1250.20">
    <property type="entry name" value="MFS general substrate transporter like domains"/>
    <property type="match status" value="1"/>
</dbReference>
<dbReference type="Pfam" id="PF07690">
    <property type="entry name" value="MFS_1"/>
    <property type="match status" value="1"/>
</dbReference>
<keyword evidence="5 6" id="KW-0472">Membrane</keyword>
<keyword evidence="8" id="KW-1185">Reference proteome</keyword>
<protein>
    <submittedName>
        <fullName evidence="7">SLC45 family MFS transporter</fullName>
    </submittedName>
</protein>
<comment type="subcellular location">
    <subcellularLocation>
        <location evidence="1">Membrane</location>
        <topology evidence="1">Multi-pass membrane protein</topology>
    </subcellularLocation>
</comment>
<dbReference type="Proteomes" id="UP000319897">
    <property type="component" value="Unassembled WGS sequence"/>
</dbReference>
<dbReference type="GO" id="GO:0022857">
    <property type="term" value="F:transmembrane transporter activity"/>
    <property type="evidence" value="ECO:0007669"/>
    <property type="project" value="InterPro"/>
</dbReference>
<feature type="transmembrane region" description="Helical" evidence="6">
    <location>
        <begin position="358"/>
        <end position="377"/>
    </location>
</feature>
<keyword evidence="3 6" id="KW-0812">Transmembrane</keyword>
<evidence type="ECO:0000256" key="2">
    <source>
        <dbReference type="ARBA" id="ARBA00022448"/>
    </source>
</evidence>
<feature type="transmembrane region" description="Helical" evidence="6">
    <location>
        <begin position="93"/>
        <end position="109"/>
    </location>
</feature>
<dbReference type="InterPro" id="IPR011701">
    <property type="entry name" value="MFS"/>
</dbReference>
<reference evidence="7 8" key="1">
    <citation type="submission" date="2019-06" db="EMBL/GenBank/DDBJ databases">
        <authorList>
            <person name="Lee I."/>
            <person name="Jang G.I."/>
            <person name="Hwang C.Y."/>
        </authorList>
    </citation>
    <scope>NUCLEOTIDE SEQUENCE [LARGE SCALE GENOMIC DNA]</scope>
    <source>
        <strain evidence="7 8">PAMC 28131</strain>
    </source>
</reference>
<dbReference type="GO" id="GO:0016020">
    <property type="term" value="C:membrane"/>
    <property type="evidence" value="ECO:0007669"/>
    <property type="project" value="UniProtKB-SubCell"/>
</dbReference>